<sequence>MAGLFEGGNEPPGSLKAKIQGTSVFGEDDGASHRKLGVNNSTHLAENPRRSTVQISREDPCERSMVLTGVDDGGGDKDLTIDYISDYDDIQRSFDTMKIIRTPKHSGRHILSWSNIQGQTVLKLIIVIHMQRRTCGCSVM</sequence>
<comment type="caution">
    <text evidence="1">The sequence shown here is derived from an EMBL/GenBank/DDBJ whole genome shotgun (WGS) entry which is preliminary data.</text>
</comment>
<dbReference type="EMBL" id="JAJSOF020000015">
    <property type="protein sequence ID" value="KAJ4441880.1"/>
    <property type="molecule type" value="Genomic_DNA"/>
</dbReference>
<dbReference type="Proteomes" id="UP001148838">
    <property type="component" value="Unassembled WGS sequence"/>
</dbReference>
<keyword evidence="2" id="KW-1185">Reference proteome</keyword>
<reference evidence="1 2" key="1">
    <citation type="journal article" date="2022" name="Allergy">
        <title>Genome assembly and annotation of Periplaneta americana reveal a comprehensive cockroach allergen profile.</title>
        <authorList>
            <person name="Wang L."/>
            <person name="Xiong Q."/>
            <person name="Saelim N."/>
            <person name="Wang L."/>
            <person name="Nong W."/>
            <person name="Wan A.T."/>
            <person name="Shi M."/>
            <person name="Liu X."/>
            <person name="Cao Q."/>
            <person name="Hui J.H.L."/>
            <person name="Sookrung N."/>
            <person name="Leung T.F."/>
            <person name="Tungtrongchitr A."/>
            <person name="Tsui S.K.W."/>
        </authorList>
    </citation>
    <scope>NUCLEOTIDE SEQUENCE [LARGE SCALE GENOMIC DNA]</scope>
    <source>
        <strain evidence="1">PWHHKU_190912</strain>
    </source>
</reference>
<name>A0ABQ8T5W1_PERAM</name>
<evidence type="ECO:0000313" key="1">
    <source>
        <dbReference type="EMBL" id="KAJ4441880.1"/>
    </source>
</evidence>
<evidence type="ECO:0000313" key="2">
    <source>
        <dbReference type="Proteomes" id="UP001148838"/>
    </source>
</evidence>
<gene>
    <name evidence="1" type="ORF">ANN_11740</name>
</gene>
<organism evidence="1 2">
    <name type="scientific">Periplaneta americana</name>
    <name type="common">American cockroach</name>
    <name type="synonym">Blatta americana</name>
    <dbReference type="NCBI Taxonomy" id="6978"/>
    <lineage>
        <taxon>Eukaryota</taxon>
        <taxon>Metazoa</taxon>
        <taxon>Ecdysozoa</taxon>
        <taxon>Arthropoda</taxon>
        <taxon>Hexapoda</taxon>
        <taxon>Insecta</taxon>
        <taxon>Pterygota</taxon>
        <taxon>Neoptera</taxon>
        <taxon>Polyneoptera</taxon>
        <taxon>Dictyoptera</taxon>
        <taxon>Blattodea</taxon>
        <taxon>Blattoidea</taxon>
        <taxon>Blattidae</taxon>
        <taxon>Blattinae</taxon>
        <taxon>Periplaneta</taxon>
    </lineage>
</organism>
<proteinExistence type="predicted"/>
<protein>
    <submittedName>
        <fullName evidence="1">Uncharacterized protein</fullName>
    </submittedName>
</protein>
<accession>A0ABQ8T5W1</accession>